<evidence type="ECO:0000313" key="3">
    <source>
        <dbReference type="Proteomes" id="UP001295794"/>
    </source>
</evidence>
<gene>
    <name evidence="2" type="ORF">MYCIT1_LOCUS35174</name>
</gene>
<dbReference type="Proteomes" id="UP001295794">
    <property type="component" value="Unassembled WGS sequence"/>
</dbReference>
<reference evidence="2" key="1">
    <citation type="submission" date="2023-11" db="EMBL/GenBank/DDBJ databases">
        <authorList>
            <person name="De Vega J J."/>
            <person name="De Vega J J."/>
        </authorList>
    </citation>
    <scope>NUCLEOTIDE SEQUENCE</scope>
</reference>
<proteinExistence type="predicted"/>
<dbReference type="EMBL" id="CAVNYO010000465">
    <property type="protein sequence ID" value="CAK5282979.1"/>
    <property type="molecule type" value="Genomic_DNA"/>
</dbReference>
<feature type="compositionally biased region" description="Polar residues" evidence="1">
    <location>
        <begin position="11"/>
        <end position="23"/>
    </location>
</feature>
<evidence type="ECO:0000313" key="2">
    <source>
        <dbReference type="EMBL" id="CAK5282979.1"/>
    </source>
</evidence>
<keyword evidence="3" id="KW-1185">Reference proteome</keyword>
<dbReference type="AlphaFoldDB" id="A0AAD2HXK9"/>
<protein>
    <submittedName>
        <fullName evidence="2">Uncharacterized protein</fullName>
    </submittedName>
</protein>
<sequence length="85" mass="9293">MEAGGLPHPILSSSSDFLHTPSQPGDIPSLLSGSRRDGLCVIHWGRKHGMGVRIIRRCCLACFFRLSMGSNKHGVGFFSPWSFPP</sequence>
<accession>A0AAD2HXK9</accession>
<comment type="caution">
    <text evidence="2">The sequence shown here is derived from an EMBL/GenBank/DDBJ whole genome shotgun (WGS) entry which is preliminary data.</text>
</comment>
<evidence type="ECO:0000256" key="1">
    <source>
        <dbReference type="SAM" id="MobiDB-lite"/>
    </source>
</evidence>
<name>A0AAD2HXK9_9AGAR</name>
<feature type="region of interest" description="Disordered" evidence="1">
    <location>
        <begin position="1"/>
        <end position="32"/>
    </location>
</feature>
<organism evidence="2 3">
    <name type="scientific">Mycena citricolor</name>
    <dbReference type="NCBI Taxonomy" id="2018698"/>
    <lineage>
        <taxon>Eukaryota</taxon>
        <taxon>Fungi</taxon>
        <taxon>Dikarya</taxon>
        <taxon>Basidiomycota</taxon>
        <taxon>Agaricomycotina</taxon>
        <taxon>Agaricomycetes</taxon>
        <taxon>Agaricomycetidae</taxon>
        <taxon>Agaricales</taxon>
        <taxon>Marasmiineae</taxon>
        <taxon>Mycenaceae</taxon>
        <taxon>Mycena</taxon>
    </lineage>
</organism>